<dbReference type="OrthoDB" id="9808166at2"/>
<keyword evidence="6" id="KW-1185">Reference proteome</keyword>
<evidence type="ECO:0000256" key="1">
    <source>
        <dbReference type="ARBA" id="ARBA00022741"/>
    </source>
</evidence>
<feature type="domain" description="DNA mismatch repair proteins mutS family" evidence="4">
    <location>
        <begin position="322"/>
        <end position="502"/>
    </location>
</feature>
<evidence type="ECO:0000313" key="6">
    <source>
        <dbReference type="Proteomes" id="UP000275256"/>
    </source>
</evidence>
<dbReference type="InterPro" id="IPR000432">
    <property type="entry name" value="DNA_mismatch_repair_MutS_C"/>
</dbReference>
<dbReference type="SUPFAM" id="SSF48334">
    <property type="entry name" value="DNA repair protein MutS, domain III"/>
    <property type="match status" value="1"/>
</dbReference>
<dbReference type="GO" id="GO:0005524">
    <property type="term" value="F:ATP binding"/>
    <property type="evidence" value="ECO:0007669"/>
    <property type="project" value="UniProtKB-KW"/>
</dbReference>
<dbReference type="Proteomes" id="UP000275256">
    <property type="component" value="Unassembled WGS sequence"/>
</dbReference>
<comment type="caution">
    <text evidence="5">The sequence shown here is derived from an EMBL/GenBank/DDBJ whole genome shotgun (WGS) entry which is preliminary data.</text>
</comment>
<accession>A0A3M0G5M8</accession>
<evidence type="ECO:0000256" key="3">
    <source>
        <dbReference type="ARBA" id="ARBA00023125"/>
    </source>
</evidence>
<evidence type="ECO:0000259" key="4">
    <source>
        <dbReference type="SMART" id="SM00534"/>
    </source>
</evidence>
<dbReference type="RefSeq" id="WP_121901675.1">
    <property type="nucleotide sequence ID" value="NZ_REFW01000002.1"/>
</dbReference>
<dbReference type="EMBL" id="REFW01000002">
    <property type="protein sequence ID" value="RMB60195.1"/>
    <property type="molecule type" value="Genomic_DNA"/>
</dbReference>
<dbReference type="Gene3D" id="3.40.50.300">
    <property type="entry name" value="P-loop containing nucleotide triphosphate hydrolases"/>
    <property type="match status" value="1"/>
</dbReference>
<keyword evidence="2" id="KW-0067">ATP-binding</keyword>
<sequence>MRVNLLHALGAEQSPAPHAEDLVLDLGLEPVISACAEGDPVVRDVMRATLLHPLTSASDIHFRQDVMRDFMEHPALLRSLHDITTRSLGAEREARKHIWGLTDRPESRLHSSVELLSLLLDFLRELRKVADSNTALVGSAGVSAFLAATSADLSDEYLEQVALSLDSMRFRTGIPATVRLSPVNGIIDYRVDQPPARQGRLREFFGTLKRSPWVVTIQPRDEAGATALRHMRDFSLNDLADTLERSATHVQRYLLLLHHETAFYVGALNLLHAFQRRHVPTCFPKPTDSATPVLAFTDLCDAGLALRGQDAPVTNDLDADGRSLILITGANSGGKSTFLRSVGLAHLLTQAGLPVPARTMKVSPAPQLLTHFKREEDASLTSGKLDEELTRMSDLIPDLVAGSLVLFNESFASTYEQEGSEIARNVVLALTRRGMRVIYVTHMYQLAEGLAEMHDESHLFLRTTLTPDGRASYRLHTGAPEPRSNGIEMYDRVFSSAAVWPG</sequence>
<dbReference type="PANTHER" id="PTHR11361">
    <property type="entry name" value="DNA MISMATCH REPAIR PROTEIN MUTS FAMILY MEMBER"/>
    <property type="match status" value="1"/>
</dbReference>
<evidence type="ECO:0000313" key="5">
    <source>
        <dbReference type="EMBL" id="RMB60195.1"/>
    </source>
</evidence>
<gene>
    <name evidence="5" type="ORF">EAX62_10970</name>
</gene>
<dbReference type="GO" id="GO:0140664">
    <property type="term" value="F:ATP-dependent DNA damage sensor activity"/>
    <property type="evidence" value="ECO:0007669"/>
    <property type="project" value="InterPro"/>
</dbReference>
<proteinExistence type="predicted"/>
<protein>
    <submittedName>
        <fullName evidence="5">DNA mismatch repair protein MutS</fullName>
    </submittedName>
</protein>
<dbReference type="GO" id="GO:0005829">
    <property type="term" value="C:cytosol"/>
    <property type="evidence" value="ECO:0007669"/>
    <property type="project" value="TreeGrafter"/>
</dbReference>
<keyword evidence="1" id="KW-0547">Nucleotide-binding</keyword>
<name>A0A3M0G5M8_9ACTN</name>
<dbReference type="SUPFAM" id="SSF52540">
    <property type="entry name" value="P-loop containing nucleoside triphosphate hydrolases"/>
    <property type="match status" value="1"/>
</dbReference>
<dbReference type="GO" id="GO:0030983">
    <property type="term" value="F:mismatched DNA binding"/>
    <property type="evidence" value="ECO:0007669"/>
    <property type="project" value="InterPro"/>
</dbReference>
<dbReference type="InterPro" id="IPR027417">
    <property type="entry name" value="P-loop_NTPase"/>
</dbReference>
<keyword evidence="3" id="KW-0238">DNA-binding</keyword>
<dbReference type="InterPro" id="IPR045076">
    <property type="entry name" value="MutS"/>
</dbReference>
<dbReference type="SMART" id="SM00534">
    <property type="entry name" value="MUTSac"/>
    <property type="match status" value="1"/>
</dbReference>
<organism evidence="5 6">
    <name type="scientific">Tessaracoccus antarcticus</name>
    <dbReference type="NCBI Taxonomy" id="2479848"/>
    <lineage>
        <taxon>Bacteria</taxon>
        <taxon>Bacillati</taxon>
        <taxon>Actinomycetota</taxon>
        <taxon>Actinomycetes</taxon>
        <taxon>Propionibacteriales</taxon>
        <taxon>Propionibacteriaceae</taxon>
        <taxon>Tessaracoccus</taxon>
    </lineage>
</organism>
<dbReference type="InterPro" id="IPR036187">
    <property type="entry name" value="DNA_mismatch_repair_MutS_sf"/>
</dbReference>
<dbReference type="Pfam" id="PF00488">
    <property type="entry name" value="MutS_V"/>
    <property type="match status" value="1"/>
</dbReference>
<reference evidence="5 6" key="1">
    <citation type="submission" date="2018-10" db="EMBL/GenBank/DDBJ databases">
        <title>Tessaracoccus antarcticuss sp. nov., isolated from sediment.</title>
        <authorList>
            <person name="Zhou L.Y."/>
            <person name="Du Z.J."/>
        </authorList>
    </citation>
    <scope>NUCLEOTIDE SEQUENCE [LARGE SCALE GENOMIC DNA]</scope>
    <source>
        <strain evidence="5 6">JDX10</strain>
    </source>
</reference>
<dbReference type="GO" id="GO:0006298">
    <property type="term" value="P:mismatch repair"/>
    <property type="evidence" value="ECO:0007669"/>
    <property type="project" value="InterPro"/>
</dbReference>
<evidence type="ECO:0000256" key="2">
    <source>
        <dbReference type="ARBA" id="ARBA00022840"/>
    </source>
</evidence>
<dbReference type="PANTHER" id="PTHR11361:SF34">
    <property type="entry name" value="DNA MISMATCH REPAIR PROTEIN MSH1, MITOCHONDRIAL"/>
    <property type="match status" value="1"/>
</dbReference>
<dbReference type="AlphaFoldDB" id="A0A3M0G5M8"/>